<name>A0A7C3Z977_9BACT</name>
<dbReference type="CDD" id="cd06064">
    <property type="entry name" value="H2MP_F420-Reduc"/>
    <property type="match status" value="1"/>
</dbReference>
<dbReference type="Gene3D" id="3.40.50.1450">
    <property type="entry name" value="HybD-like"/>
    <property type="match status" value="1"/>
</dbReference>
<evidence type="ECO:0000256" key="2">
    <source>
        <dbReference type="ARBA" id="ARBA00022670"/>
    </source>
</evidence>
<dbReference type="PRINTS" id="PR00446">
    <property type="entry name" value="HYDRGNUPTAKE"/>
</dbReference>
<evidence type="ECO:0000256" key="3">
    <source>
        <dbReference type="ARBA" id="ARBA00022750"/>
    </source>
</evidence>
<proteinExistence type="inferred from homology"/>
<protein>
    <submittedName>
        <fullName evidence="5">Hydrogenase maturation protease</fullName>
    </submittedName>
</protein>
<reference evidence="5" key="1">
    <citation type="journal article" date="2020" name="mSystems">
        <title>Genome- and Community-Level Interaction Insights into Carbon Utilization and Element Cycling Functions of Hydrothermarchaeota in Hydrothermal Sediment.</title>
        <authorList>
            <person name="Zhou Z."/>
            <person name="Liu Y."/>
            <person name="Xu W."/>
            <person name="Pan J."/>
            <person name="Luo Z.H."/>
            <person name="Li M."/>
        </authorList>
    </citation>
    <scope>NUCLEOTIDE SEQUENCE [LARGE SCALE GENOMIC DNA]</scope>
    <source>
        <strain evidence="5">SpSt-897</strain>
    </source>
</reference>
<keyword evidence="3" id="KW-0064">Aspartyl protease</keyword>
<accession>A0A7C3Z977</accession>
<dbReference type="InterPro" id="IPR000671">
    <property type="entry name" value="Peptidase_A31"/>
</dbReference>
<gene>
    <name evidence="5" type="ORF">ENW96_02845</name>
</gene>
<dbReference type="InterPro" id="IPR004411">
    <property type="entry name" value="Pept_A31_F420-red_hyd_d"/>
</dbReference>
<organism evidence="5">
    <name type="scientific">Desulfobacca acetoxidans</name>
    <dbReference type="NCBI Taxonomy" id="60893"/>
    <lineage>
        <taxon>Bacteria</taxon>
        <taxon>Pseudomonadati</taxon>
        <taxon>Thermodesulfobacteriota</taxon>
        <taxon>Desulfobaccia</taxon>
        <taxon>Desulfobaccales</taxon>
        <taxon>Desulfobaccaceae</taxon>
        <taxon>Desulfobacca</taxon>
    </lineage>
</organism>
<comment type="similarity">
    <text evidence="1">Belongs to the peptidase A31 family.</text>
</comment>
<dbReference type="NCBIfam" id="TIGR00072">
    <property type="entry name" value="hydrog_prot"/>
    <property type="match status" value="1"/>
</dbReference>
<evidence type="ECO:0000256" key="4">
    <source>
        <dbReference type="ARBA" id="ARBA00022801"/>
    </source>
</evidence>
<dbReference type="InterPro" id="IPR023430">
    <property type="entry name" value="Pept_HybD-like_dom_sf"/>
</dbReference>
<dbReference type="GO" id="GO:0016485">
    <property type="term" value="P:protein processing"/>
    <property type="evidence" value="ECO:0007669"/>
    <property type="project" value="TreeGrafter"/>
</dbReference>
<evidence type="ECO:0000313" key="5">
    <source>
        <dbReference type="EMBL" id="HGF33313.1"/>
    </source>
</evidence>
<dbReference type="EMBL" id="DTMF01000072">
    <property type="protein sequence ID" value="HGF33313.1"/>
    <property type="molecule type" value="Genomic_DNA"/>
</dbReference>
<dbReference type="SUPFAM" id="SSF53163">
    <property type="entry name" value="HybD-like"/>
    <property type="match status" value="1"/>
</dbReference>
<dbReference type="Pfam" id="PF01750">
    <property type="entry name" value="HycI"/>
    <property type="match status" value="1"/>
</dbReference>
<keyword evidence="2 5" id="KW-0645">Protease</keyword>
<keyword evidence="4" id="KW-0378">Hydrolase</keyword>
<comment type="caution">
    <text evidence="5">The sequence shown here is derived from an EMBL/GenBank/DDBJ whole genome shotgun (WGS) entry which is preliminary data.</text>
</comment>
<dbReference type="GO" id="GO:0008047">
    <property type="term" value="F:enzyme activator activity"/>
    <property type="evidence" value="ECO:0007669"/>
    <property type="project" value="InterPro"/>
</dbReference>
<evidence type="ECO:0000256" key="1">
    <source>
        <dbReference type="ARBA" id="ARBA00006814"/>
    </source>
</evidence>
<dbReference type="AlphaFoldDB" id="A0A7C3Z977"/>
<dbReference type="PANTHER" id="PTHR30302">
    <property type="entry name" value="HYDROGENASE 1 MATURATION PROTEASE"/>
    <property type="match status" value="1"/>
</dbReference>
<dbReference type="GO" id="GO:0004190">
    <property type="term" value="F:aspartic-type endopeptidase activity"/>
    <property type="evidence" value="ECO:0007669"/>
    <property type="project" value="UniProtKB-KW"/>
</dbReference>
<sequence>MLAHALEKPILIFGCGNILFGDDGFGPAVVQYLQEHYELPENVLAQDVGTGIREILFDLALSENKPQKLIIVDAVDFPDRSPGEVFEISVDGIPAKKTSDFSLHQFPTVNILKELQDETDIAIHIVVVQVAHLPEEVHPGLSPEVTRALPLACQRLISLLSS</sequence>
<dbReference type="PANTHER" id="PTHR30302:SF1">
    <property type="entry name" value="HYDROGENASE 2 MATURATION PROTEASE"/>
    <property type="match status" value="1"/>
</dbReference>